<dbReference type="Proteomes" id="UP000250140">
    <property type="component" value="Unassembled WGS sequence"/>
</dbReference>
<dbReference type="PANTHER" id="PTHR14503:SF4">
    <property type="entry name" value="LARGE RIBOSOMAL SUBUNIT PROTEIN BL34M"/>
    <property type="match status" value="1"/>
</dbReference>
<dbReference type="InterPro" id="IPR000271">
    <property type="entry name" value="Ribosomal_bL34"/>
</dbReference>
<dbReference type="GO" id="GO:0003735">
    <property type="term" value="F:structural constituent of ribosome"/>
    <property type="evidence" value="ECO:0007669"/>
    <property type="project" value="InterPro"/>
</dbReference>
<organism evidence="6 7">
    <name type="scientific">Glonium stellatum</name>
    <dbReference type="NCBI Taxonomy" id="574774"/>
    <lineage>
        <taxon>Eukaryota</taxon>
        <taxon>Fungi</taxon>
        <taxon>Dikarya</taxon>
        <taxon>Ascomycota</taxon>
        <taxon>Pezizomycotina</taxon>
        <taxon>Dothideomycetes</taxon>
        <taxon>Pleosporomycetidae</taxon>
        <taxon>Gloniales</taxon>
        <taxon>Gloniaceae</taxon>
        <taxon>Glonium</taxon>
    </lineage>
</organism>
<accession>A0A8E2EY08</accession>
<feature type="non-terminal residue" evidence="6">
    <location>
        <position position="1"/>
    </location>
</feature>
<evidence type="ECO:0000256" key="1">
    <source>
        <dbReference type="ARBA" id="ARBA00010111"/>
    </source>
</evidence>
<dbReference type="PANTHER" id="PTHR14503">
    <property type="entry name" value="MITOCHONDRIAL RIBOSOMAL PROTEIN 34 FAMILY MEMBER"/>
    <property type="match status" value="1"/>
</dbReference>
<dbReference type="Pfam" id="PF00468">
    <property type="entry name" value="Ribosomal_L34"/>
    <property type="match status" value="1"/>
</dbReference>
<keyword evidence="7" id="KW-1185">Reference proteome</keyword>
<dbReference type="EMBL" id="KV749990">
    <property type="protein sequence ID" value="OCL06735.1"/>
    <property type="molecule type" value="Genomic_DNA"/>
</dbReference>
<protein>
    <recommendedName>
        <fullName evidence="4">Large ribosomal subunit protein bL34m</fullName>
    </recommendedName>
</protein>
<evidence type="ECO:0000256" key="5">
    <source>
        <dbReference type="SAM" id="MobiDB-lite"/>
    </source>
</evidence>
<reference evidence="6 7" key="1">
    <citation type="journal article" date="2016" name="Nat. Commun.">
        <title>Ectomycorrhizal ecology is imprinted in the genome of the dominant symbiotic fungus Cenococcum geophilum.</title>
        <authorList>
            <consortium name="DOE Joint Genome Institute"/>
            <person name="Peter M."/>
            <person name="Kohler A."/>
            <person name="Ohm R.A."/>
            <person name="Kuo A."/>
            <person name="Krutzmann J."/>
            <person name="Morin E."/>
            <person name="Arend M."/>
            <person name="Barry K.W."/>
            <person name="Binder M."/>
            <person name="Choi C."/>
            <person name="Clum A."/>
            <person name="Copeland A."/>
            <person name="Grisel N."/>
            <person name="Haridas S."/>
            <person name="Kipfer T."/>
            <person name="LaButti K."/>
            <person name="Lindquist E."/>
            <person name="Lipzen A."/>
            <person name="Maire R."/>
            <person name="Meier B."/>
            <person name="Mihaltcheva S."/>
            <person name="Molinier V."/>
            <person name="Murat C."/>
            <person name="Poggeler S."/>
            <person name="Quandt C.A."/>
            <person name="Sperisen C."/>
            <person name="Tritt A."/>
            <person name="Tisserant E."/>
            <person name="Crous P.W."/>
            <person name="Henrissat B."/>
            <person name="Nehls U."/>
            <person name="Egli S."/>
            <person name="Spatafora J.W."/>
            <person name="Grigoriev I.V."/>
            <person name="Martin F.M."/>
        </authorList>
    </citation>
    <scope>NUCLEOTIDE SEQUENCE [LARGE SCALE GENOMIC DNA]</scope>
    <source>
        <strain evidence="6 7">CBS 207.34</strain>
    </source>
</reference>
<evidence type="ECO:0000256" key="4">
    <source>
        <dbReference type="ARBA" id="ARBA00035274"/>
    </source>
</evidence>
<dbReference type="AlphaFoldDB" id="A0A8E2EY08"/>
<dbReference type="GO" id="GO:0005762">
    <property type="term" value="C:mitochondrial large ribosomal subunit"/>
    <property type="evidence" value="ECO:0007669"/>
    <property type="project" value="TreeGrafter"/>
</dbReference>
<evidence type="ECO:0000256" key="3">
    <source>
        <dbReference type="ARBA" id="ARBA00023274"/>
    </source>
</evidence>
<feature type="compositionally biased region" description="Polar residues" evidence="5">
    <location>
        <begin position="12"/>
        <end position="22"/>
    </location>
</feature>
<keyword evidence="3" id="KW-0687">Ribonucleoprotein</keyword>
<feature type="region of interest" description="Disordered" evidence="5">
    <location>
        <begin position="1"/>
        <end position="54"/>
    </location>
</feature>
<gene>
    <name evidence="6" type="ORF">AOQ84DRAFT_296428</name>
</gene>
<proteinExistence type="inferred from homology"/>
<dbReference type="NCBIfam" id="TIGR01030">
    <property type="entry name" value="rpmH_bact"/>
    <property type="match status" value="1"/>
</dbReference>
<dbReference type="GO" id="GO:0006412">
    <property type="term" value="P:translation"/>
    <property type="evidence" value="ECO:0007669"/>
    <property type="project" value="InterPro"/>
</dbReference>
<name>A0A8E2EY08_9PEZI</name>
<sequence>LSLPPTVRLANQPANRPISTRPLSLLSPHRPQLPSPTTTPAPASPAAAVTAPDGAPLDLLPKLSTHPAVLATQVRCGPRNTFDPSHRVRKRRHGFLARLKSRTGRAVLKRRRLKGRWSLTH</sequence>
<feature type="compositionally biased region" description="Pro residues" evidence="5">
    <location>
        <begin position="31"/>
        <end position="43"/>
    </location>
</feature>
<dbReference type="Gene3D" id="1.10.287.3980">
    <property type="match status" value="1"/>
</dbReference>
<evidence type="ECO:0000313" key="7">
    <source>
        <dbReference type="Proteomes" id="UP000250140"/>
    </source>
</evidence>
<evidence type="ECO:0000256" key="2">
    <source>
        <dbReference type="ARBA" id="ARBA00022980"/>
    </source>
</evidence>
<evidence type="ECO:0000313" key="6">
    <source>
        <dbReference type="EMBL" id="OCL06735.1"/>
    </source>
</evidence>
<comment type="similarity">
    <text evidence="1">Belongs to the bacterial ribosomal protein bL34 family.</text>
</comment>
<dbReference type="OrthoDB" id="431691at2759"/>
<keyword evidence="2" id="KW-0689">Ribosomal protein</keyword>
<dbReference type="FunFam" id="1.10.287.3980:FF:000001">
    <property type="entry name" value="Mitochondrial ribosomal protein L34"/>
    <property type="match status" value="1"/>
</dbReference>
<feature type="compositionally biased region" description="Low complexity" evidence="5">
    <location>
        <begin position="44"/>
        <end position="54"/>
    </location>
</feature>
<dbReference type="HAMAP" id="MF_00391">
    <property type="entry name" value="Ribosomal_bL34"/>
    <property type="match status" value="1"/>
</dbReference>